<name>A0A6J5IRI9_9BURK</name>
<dbReference type="RefSeq" id="WP_122949498.1">
    <property type="nucleotide sequence ID" value="NZ_CABVQF010000070.1"/>
</dbReference>
<sequence>MTTPSEKDAASITAMGSNIIQVSGDLSVTNNIVMQQPHAEVASAAKLSRHERGQLTAWAEEVVTAEQGNVTTKIVRGALNTYLGVKSVDEMTSDMVQRAAVFLNGWRNCAFGRELSSDAMVAQVLRIWTIVPHLKTTTVEFTRMNFNREVLRSMTVWELRSTLAFAMAKWQSYWEARNA</sequence>
<proteinExistence type="predicted"/>
<organism evidence="1 2">
    <name type="scientific">Burkholderia aenigmatica</name>
    <dbReference type="NCBI Taxonomy" id="2015348"/>
    <lineage>
        <taxon>Bacteria</taxon>
        <taxon>Pseudomonadati</taxon>
        <taxon>Pseudomonadota</taxon>
        <taxon>Betaproteobacteria</taxon>
        <taxon>Burkholderiales</taxon>
        <taxon>Burkholderiaceae</taxon>
        <taxon>Burkholderia</taxon>
        <taxon>Burkholderia cepacia complex</taxon>
    </lineage>
</organism>
<protein>
    <submittedName>
        <fullName evidence="1">Uncharacterized protein</fullName>
    </submittedName>
</protein>
<dbReference type="EMBL" id="CABWIL020000006">
    <property type="protein sequence ID" value="CAB3962934.1"/>
    <property type="molecule type" value="Genomic_DNA"/>
</dbReference>
<gene>
    <name evidence="1" type="ORF">BLA3211_02004</name>
</gene>
<dbReference type="AlphaFoldDB" id="A0A6J5IRI9"/>
<evidence type="ECO:0000313" key="2">
    <source>
        <dbReference type="Proteomes" id="UP000494301"/>
    </source>
</evidence>
<dbReference type="Proteomes" id="UP000494301">
    <property type="component" value="Unassembled WGS sequence"/>
</dbReference>
<accession>A0A6J5IRI9</accession>
<reference evidence="1 2" key="1">
    <citation type="submission" date="2020-04" db="EMBL/GenBank/DDBJ databases">
        <authorList>
            <person name="Depoorter E."/>
        </authorList>
    </citation>
    <scope>NUCLEOTIDE SEQUENCE [LARGE SCALE GENOMIC DNA]</scope>
    <source>
        <strain evidence="1 2">BCC0217</strain>
    </source>
</reference>
<evidence type="ECO:0000313" key="1">
    <source>
        <dbReference type="EMBL" id="CAB3962934.1"/>
    </source>
</evidence>